<gene>
    <name evidence="2" type="ORF">JKF63_05030</name>
</gene>
<feature type="region of interest" description="Disordered" evidence="1">
    <location>
        <begin position="389"/>
        <end position="410"/>
    </location>
</feature>
<protein>
    <submittedName>
        <fullName evidence="2">Uncharacterized protein</fullName>
    </submittedName>
</protein>
<name>A0A836IJB5_9TRYP</name>
<feature type="compositionally biased region" description="Basic residues" evidence="1">
    <location>
        <begin position="394"/>
        <end position="407"/>
    </location>
</feature>
<dbReference type="EMBL" id="JAFJZO010000021">
    <property type="protein sequence ID" value="KAG5505695.1"/>
    <property type="molecule type" value="Genomic_DNA"/>
</dbReference>
<feature type="region of interest" description="Disordered" evidence="1">
    <location>
        <begin position="222"/>
        <end position="252"/>
    </location>
</feature>
<reference evidence="2 3" key="1">
    <citation type="submission" date="2021-02" db="EMBL/GenBank/DDBJ databases">
        <title>Porcisia hertigi Genome sequencing and assembly.</title>
        <authorList>
            <person name="Almutairi H."/>
            <person name="Gatherer D."/>
        </authorList>
    </citation>
    <scope>NUCLEOTIDE SEQUENCE [LARGE SCALE GENOMIC DNA]</scope>
    <source>
        <strain evidence="2 3">C119</strain>
    </source>
</reference>
<accession>A0A836IJB5</accession>
<dbReference type="AlphaFoldDB" id="A0A836IJB5"/>
<dbReference type="GeneID" id="94291077"/>
<dbReference type="OrthoDB" id="246027at2759"/>
<organism evidence="2 3">
    <name type="scientific">Porcisia hertigi</name>
    <dbReference type="NCBI Taxonomy" id="2761500"/>
    <lineage>
        <taxon>Eukaryota</taxon>
        <taxon>Discoba</taxon>
        <taxon>Euglenozoa</taxon>
        <taxon>Kinetoplastea</taxon>
        <taxon>Metakinetoplastina</taxon>
        <taxon>Trypanosomatida</taxon>
        <taxon>Trypanosomatidae</taxon>
        <taxon>Leishmaniinae</taxon>
        <taxon>Porcisia</taxon>
    </lineage>
</organism>
<evidence type="ECO:0000256" key="1">
    <source>
        <dbReference type="SAM" id="MobiDB-lite"/>
    </source>
</evidence>
<proteinExistence type="predicted"/>
<sequence length="444" mass="47994">MRRSAHHLARAAGPAVAKPRGGVVFTSANSALGKQAVGELDVYLRSMKAAQRRWAREIVAHETHVRRLMIAEEQFRGRLKQQVLKGTREHLKYLTNTDLMAVAQLVSPPSVDVFLAYGIPSEQVSGFTVYVMGCLAADPNRLDVPLPILIADLSSTWFIVPPRKKEAYNELAAIFRAHLPSRPADVVDDAASATVASPTAIDAGKLRRRLKVTERSTAFSSARGHVCAPRPPPRGGRGCQPKASVAATGGTPVPRAVRSAGKRLQVGRRGTTAAAANTSNSFSSSVSEQAAVATQPSTLLPSEMSVKGLSKAATCGNHCTSHSVISSSPLQSEAPLIRMRSQPPSRAGDKAALAAFTEELQLSKAEQSAFRRFAEASLRAMEQALSVLPASPTSHHRRGSSKAKRSTKVQPRGVQLLMEEWLPIAAEEWMRKTRRQKSFFYMRG</sequence>
<dbReference type="Proteomes" id="UP000674318">
    <property type="component" value="Chromosome 21"/>
</dbReference>
<dbReference type="KEGG" id="phet:94291077"/>
<keyword evidence="3" id="KW-1185">Reference proteome</keyword>
<evidence type="ECO:0000313" key="2">
    <source>
        <dbReference type="EMBL" id="KAG5505695.1"/>
    </source>
</evidence>
<dbReference type="RefSeq" id="XP_067757363.1">
    <property type="nucleotide sequence ID" value="XM_067901000.1"/>
</dbReference>
<comment type="caution">
    <text evidence="2">The sequence shown here is derived from an EMBL/GenBank/DDBJ whole genome shotgun (WGS) entry which is preliminary data.</text>
</comment>
<evidence type="ECO:0000313" key="3">
    <source>
        <dbReference type="Proteomes" id="UP000674318"/>
    </source>
</evidence>